<evidence type="ECO:0000256" key="1">
    <source>
        <dbReference type="SAM" id="MobiDB-lite"/>
    </source>
</evidence>
<keyword evidence="2" id="KW-0732">Signal</keyword>
<gene>
    <name evidence="3" type="ORF">WMO28_12695</name>
</gene>
<evidence type="ECO:0008006" key="5">
    <source>
        <dbReference type="Google" id="ProtNLM"/>
    </source>
</evidence>
<organism evidence="3 4">
    <name type="scientific">Blautia aquisgranensis</name>
    <dbReference type="NCBI Taxonomy" id="3133153"/>
    <lineage>
        <taxon>Bacteria</taxon>
        <taxon>Bacillati</taxon>
        <taxon>Bacillota</taxon>
        <taxon>Clostridia</taxon>
        <taxon>Lachnospirales</taxon>
        <taxon>Lachnospiraceae</taxon>
        <taxon>Blautia</taxon>
    </lineage>
</organism>
<feature type="region of interest" description="Disordered" evidence="1">
    <location>
        <begin position="205"/>
        <end position="331"/>
    </location>
</feature>
<feature type="compositionally biased region" description="Acidic residues" evidence="1">
    <location>
        <begin position="207"/>
        <end position="217"/>
    </location>
</feature>
<dbReference type="RefSeq" id="WP_178640921.1">
    <property type="nucleotide sequence ID" value="NZ_JBBMEJ010000016.1"/>
</dbReference>
<feature type="signal peptide" evidence="2">
    <location>
        <begin position="1"/>
        <end position="18"/>
    </location>
</feature>
<evidence type="ECO:0000313" key="3">
    <source>
        <dbReference type="EMBL" id="MEQ2371769.1"/>
    </source>
</evidence>
<comment type="caution">
    <text evidence="3">The sequence shown here is derived from an EMBL/GenBank/DDBJ whole genome shotgun (WGS) entry which is preliminary data.</text>
</comment>
<dbReference type="PROSITE" id="PS51257">
    <property type="entry name" value="PROKAR_LIPOPROTEIN"/>
    <property type="match status" value="1"/>
</dbReference>
<dbReference type="EMBL" id="JBBMEJ010000016">
    <property type="protein sequence ID" value="MEQ2371769.1"/>
    <property type="molecule type" value="Genomic_DNA"/>
</dbReference>
<feature type="compositionally biased region" description="Polar residues" evidence="1">
    <location>
        <begin position="306"/>
        <end position="320"/>
    </location>
</feature>
<keyword evidence="4" id="KW-1185">Reference proteome</keyword>
<feature type="compositionally biased region" description="Low complexity" evidence="1">
    <location>
        <begin position="218"/>
        <end position="290"/>
    </location>
</feature>
<accession>A0ABV1BHW8</accession>
<evidence type="ECO:0000313" key="4">
    <source>
        <dbReference type="Proteomes" id="UP001473063"/>
    </source>
</evidence>
<evidence type="ECO:0000256" key="2">
    <source>
        <dbReference type="SAM" id="SignalP"/>
    </source>
</evidence>
<proteinExistence type="predicted"/>
<dbReference type="Proteomes" id="UP001473063">
    <property type="component" value="Unassembled WGS sequence"/>
</dbReference>
<name>A0ABV1BHW8_9FIRM</name>
<feature type="chain" id="PRO_5046513949" description="DUF5067 domain-containing protein" evidence="2">
    <location>
        <begin position="19"/>
        <end position="358"/>
    </location>
</feature>
<sequence>MKKRYLILAGILAVSMLAAGCGKKTSVAPEQKVEITVTPTVTEAAKSEVVEMQTSTDDTANIKNVMGTKSDTTTGIVFTNKMGSAISAIYVRPTRDDGDDSDETWGSDLVNGKFTLADNDKAVYYMEKSQKDDNGDTATSFDVRVTFSDEEQNECFFRQLPLLTISQLSLCMDGEGEDALPYATYLTSGSTKEVSTLKDVKARLGIEDDSEESDSSDSTDNNDSTDNSDSIDSSSENNSADMNDSSSTDDGSASTDSNNSTDSGSDDSSTADPTTAPSADPTTAPSSDDANSGDDLSSVAAGYIGQSISDLENACGSPNGSDYEDEPESGKTGYYYYDTFTVSTTFDADGNEVVSGVW</sequence>
<protein>
    <recommendedName>
        <fullName evidence="5">DUF5067 domain-containing protein</fullName>
    </recommendedName>
</protein>
<reference evidence="3 4" key="1">
    <citation type="submission" date="2024-03" db="EMBL/GenBank/DDBJ databases">
        <title>Human intestinal bacterial collection.</title>
        <authorList>
            <person name="Pauvert C."/>
            <person name="Hitch T.C.A."/>
            <person name="Clavel T."/>
        </authorList>
    </citation>
    <scope>NUCLEOTIDE SEQUENCE [LARGE SCALE GENOMIC DNA]</scope>
    <source>
        <strain evidence="3 4">CLA-JM-H16</strain>
    </source>
</reference>